<evidence type="ECO:0000313" key="3">
    <source>
        <dbReference type="Proteomes" id="UP000656813"/>
    </source>
</evidence>
<keyword evidence="1" id="KW-0812">Transmembrane</keyword>
<protein>
    <submittedName>
        <fullName evidence="2">Uncharacterized protein</fullName>
    </submittedName>
</protein>
<reference evidence="2" key="2">
    <citation type="submission" date="2020-09" db="EMBL/GenBank/DDBJ databases">
        <authorList>
            <person name="Sun Q."/>
            <person name="Zhou Y."/>
        </authorList>
    </citation>
    <scope>NUCLEOTIDE SEQUENCE</scope>
    <source>
        <strain evidence="2">CGMCC 1.12777</strain>
    </source>
</reference>
<feature type="transmembrane region" description="Helical" evidence="1">
    <location>
        <begin position="6"/>
        <end position="22"/>
    </location>
</feature>
<proteinExistence type="predicted"/>
<evidence type="ECO:0000256" key="1">
    <source>
        <dbReference type="SAM" id="Phobius"/>
    </source>
</evidence>
<dbReference type="AlphaFoldDB" id="A0A8J2ZW42"/>
<dbReference type="EMBL" id="BMFV01000011">
    <property type="protein sequence ID" value="GGH80726.1"/>
    <property type="molecule type" value="Genomic_DNA"/>
</dbReference>
<comment type="caution">
    <text evidence="2">The sequence shown here is derived from an EMBL/GenBank/DDBJ whole genome shotgun (WGS) entry which is preliminary data.</text>
</comment>
<accession>A0A8J2ZW42</accession>
<organism evidence="2 3">
    <name type="scientific">Pullulanibacillus pueri</name>
    <dbReference type="NCBI Taxonomy" id="1437324"/>
    <lineage>
        <taxon>Bacteria</taxon>
        <taxon>Bacillati</taxon>
        <taxon>Bacillota</taxon>
        <taxon>Bacilli</taxon>
        <taxon>Bacillales</taxon>
        <taxon>Sporolactobacillaceae</taxon>
        <taxon>Pullulanibacillus</taxon>
    </lineage>
</organism>
<reference evidence="2" key="1">
    <citation type="journal article" date="2014" name="Int. J. Syst. Evol. Microbiol.">
        <title>Complete genome sequence of Corynebacterium casei LMG S-19264T (=DSM 44701T), isolated from a smear-ripened cheese.</title>
        <authorList>
            <consortium name="US DOE Joint Genome Institute (JGI-PGF)"/>
            <person name="Walter F."/>
            <person name="Albersmeier A."/>
            <person name="Kalinowski J."/>
            <person name="Ruckert C."/>
        </authorList>
    </citation>
    <scope>NUCLEOTIDE SEQUENCE</scope>
    <source>
        <strain evidence="2">CGMCC 1.12777</strain>
    </source>
</reference>
<evidence type="ECO:0000313" key="2">
    <source>
        <dbReference type="EMBL" id="GGH80726.1"/>
    </source>
</evidence>
<name>A0A8J2ZW42_9BACL</name>
<keyword evidence="1" id="KW-1133">Transmembrane helix</keyword>
<sequence length="282" mass="32710">MKKKLISLGLILMITCVLYFIFMTRGHHGQKVDLLQEKENKMTHKENNQEKYYSANTLIKAFENNDIVLTQVNQNTTKYKKANVTPTEYLVNQDEDDRLYLYVFDSTPKRMTVSDNEELSYLPASNTKETIVQEKEAAWNLYIVRRIKFNKLNRLPNIHNIIFKELNDGKVKVFSGSSKHWKGEDTLHYYVHQWSENGHLYNESVQSNKGVLTFTGKRKDKVKYNLNVREGNTRTKSNGTLDLSKEQSLQIGSGGNSPIISDEIHVSIQWGKQKEQFNLISP</sequence>
<gene>
    <name evidence="2" type="ORF">GCM10007096_17560</name>
</gene>
<keyword evidence="3" id="KW-1185">Reference proteome</keyword>
<keyword evidence="1" id="KW-0472">Membrane</keyword>
<dbReference type="Proteomes" id="UP000656813">
    <property type="component" value="Unassembled WGS sequence"/>
</dbReference>
<dbReference type="RefSeq" id="WP_188497031.1">
    <property type="nucleotide sequence ID" value="NZ_BMFV01000011.1"/>
</dbReference>